<keyword evidence="4 6" id="KW-1133">Transmembrane helix</keyword>
<feature type="transmembrane region" description="Helical" evidence="6">
    <location>
        <begin position="260"/>
        <end position="281"/>
    </location>
</feature>
<dbReference type="Pfam" id="PF00361">
    <property type="entry name" value="Proton_antipo_M"/>
    <property type="match status" value="1"/>
</dbReference>
<evidence type="ECO:0000256" key="2">
    <source>
        <dbReference type="ARBA" id="ARBA00022475"/>
    </source>
</evidence>
<dbReference type="STRING" id="163003.CL1_1428"/>
<evidence type="ECO:0000259" key="7">
    <source>
        <dbReference type="Pfam" id="PF00361"/>
    </source>
</evidence>
<comment type="subcellular location">
    <subcellularLocation>
        <location evidence="1">Cell membrane</location>
        <topology evidence="1">Multi-pass membrane protein</topology>
    </subcellularLocation>
</comment>
<dbReference type="InterPro" id="IPR001750">
    <property type="entry name" value="ND/Mrp_TM"/>
</dbReference>
<dbReference type="RefSeq" id="WP_014789260.1">
    <property type="nucleotide sequence ID" value="NC_018015.1"/>
</dbReference>
<dbReference type="InterPro" id="IPR003918">
    <property type="entry name" value="NADH_UbQ_OxRdtase"/>
</dbReference>
<dbReference type="KEGG" id="thm:CL1_1428"/>
<dbReference type="InterPro" id="IPR050586">
    <property type="entry name" value="CPA3_Na-H_Antiporter_D"/>
</dbReference>
<dbReference type="GO" id="GO:0042773">
    <property type="term" value="P:ATP synthesis coupled electron transport"/>
    <property type="evidence" value="ECO:0007669"/>
    <property type="project" value="InterPro"/>
</dbReference>
<sequence length="500" mass="53041">MIPIPVAIALLCAFLLVLLDTLRVREAVLKGVFLIGALLPAPVFLFVGVGSEVVGGWPREAGIEVAVTRLNMPFLVGEIVLFAFVAFYSLAYFNLKDGKTRKVLALLLLLHAGLMGAFVARDLFNFYIYMEIASVSAFSLVAFSDEKGAKRAAFKYLMLSLLASYLFVFAVGLVYMETGYLNVGLITENARDSRELQVALGVALSALVLKAGIFPLHGWLPDAHSKAPTPVSALLSGAVVKAPAYGMILLLPALPAGEPLRLALLAVAVVSIFFGIAMALLQKDAKRLLAYHTVSQMGYVLLGIASLNFLGAAYYAMAHSIFKGGLFLGIGSMGRKSRELGTFGYRGDAVMMASVIALSLAIGGVSPLIGAYGKGLIYSNLSWPWKLAVPLGSVGTLVSFTKLNSYLAMGRGVKLPASWKLPVLGLALTALAGGLYLGLGLNPKDLLYLSAAFLIFQLLKRAGVFEKSPSPGGGEVGEEVNRLTAVMVAFILLLTLIQGV</sequence>
<feature type="domain" description="NADH:quinone oxidoreductase/Mrp antiporter transmembrane" evidence="7">
    <location>
        <begin position="120"/>
        <end position="396"/>
    </location>
</feature>
<dbReference type="GO" id="GO:0005886">
    <property type="term" value="C:plasma membrane"/>
    <property type="evidence" value="ECO:0007669"/>
    <property type="project" value="UniProtKB-SubCell"/>
</dbReference>
<keyword evidence="9" id="KW-1185">Reference proteome</keyword>
<feature type="transmembrane region" description="Helical" evidence="6">
    <location>
        <begin position="31"/>
        <end position="50"/>
    </location>
</feature>
<dbReference type="PRINTS" id="PR01437">
    <property type="entry name" value="NUOXDRDTASE4"/>
</dbReference>
<dbReference type="NCBIfam" id="NF006237">
    <property type="entry name" value="PRK08375.1-2"/>
    <property type="match status" value="1"/>
</dbReference>
<feature type="transmembrane region" description="Helical" evidence="6">
    <location>
        <begin position="383"/>
        <end position="400"/>
    </location>
</feature>
<dbReference type="PANTHER" id="PTHR42703">
    <property type="entry name" value="NADH DEHYDROGENASE"/>
    <property type="match status" value="1"/>
</dbReference>
<feature type="transmembrane region" description="Helical" evidence="6">
    <location>
        <begin position="196"/>
        <end position="220"/>
    </location>
</feature>
<feature type="transmembrane region" description="Helical" evidence="6">
    <location>
        <begin position="126"/>
        <end position="144"/>
    </location>
</feature>
<accession>I3ZV93</accession>
<dbReference type="AlphaFoldDB" id="I3ZV93"/>
<dbReference type="HOGENOM" id="CLU_007100_9_5_2"/>
<gene>
    <name evidence="8" type="ORF">CL1_1428</name>
</gene>
<protein>
    <submittedName>
        <fullName evidence="8">Monovalent cation/H+ antiporter 3 subunit D</fullName>
    </submittedName>
</protein>
<dbReference type="GO" id="GO:0008137">
    <property type="term" value="F:NADH dehydrogenase (ubiquinone) activity"/>
    <property type="evidence" value="ECO:0007669"/>
    <property type="project" value="InterPro"/>
</dbReference>
<evidence type="ECO:0000313" key="9">
    <source>
        <dbReference type="Proteomes" id="UP000006064"/>
    </source>
</evidence>
<feature type="transmembrane region" description="Helical" evidence="6">
    <location>
        <begin position="103"/>
        <end position="120"/>
    </location>
</feature>
<keyword evidence="2" id="KW-1003">Cell membrane</keyword>
<evidence type="ECO:0000313" key="8">
    <source>
        <dbReference type="EMBL" id="AFL95627.1"/>
    </source>
</evidence>
<organism evidence="8 9">
    <name type="scientific">Thermococcus cleftensis (strain DSM 27260 / KACC 17922 / CL1)</name>
    <dbReference type="NCBI Taxonomy" id="163003"/>
    <lineage>
        <taxon>Archaea</taxon>
        <taxon>Methanobacteriati</taxon>
        <taxon>Methanobacteriota</taxon>
        <taxon>Thermococci</taxon>
        <taxon>Thermococcales</taxon>
        <taxon>Thermococcaceae</taxon>
        <taxon>Thermococcus</taxon>
    </lineage>
</organism>
<feature type="transmembrane region" description="Helical" evidence="6">
    <location>
        <begin position="70"/>
        <end position="91"/>
    </location>
</feature>
<feature type="transmembrane region" description="Helical" evidence="6">
    <location>
        <begin position="6"/>
        <end position="24"/>
    </location>
</feature>
<feature type="transmembrane region" description="Helical" evidence="6">
    <location>
        <begin position="232"/>
        <end position="254"/>
    </location>
</feature>
<proteinExistence type="predicted"/>
<feature type="transmembrane region" description="Helical" evidence="6">
    <location>
        <begin position="446"/>
        <end position="463"/>
    </location>
</feature>
<feature type="transmembrane region" description="Helical" evidence="6">
    <location>
        <begin position="350"/>
        <end position="371"/>
    </location>
</feature>
<name>I3ZV93_THECF</name>
<dbReference type="Proteomes" id="UP000006064">
    <property type="component" value="Chromosome"/>
</dbReference>
<feature type="transmembrane region" description="Helical" evidence="6">
    <location>
        <begin position="421"/>
        <end position="440"/>
    </location>
</feature>
<feature type="transmembrane region" description="Helical" evidence="6">
    <location>
        <begin position="156"/>
        <end position="176"/>
    </location>
</feature>
<dbReference type="GeneID" id="13037830"/>
<keyword evidence="3 6" id="KW-0812">Transmembrane</keyword>
<dbReference type="EMBL" id="CP003651">
    <property type="protein sequence ID" value="AFL95627.1"/>
    <property type="molecule type" value="Genomic_DNA"/>
</dbReference>
<evidence type="ECO:0000256" key="1">
    <source>
        <dbReference type="ARBA" id="ARBA00004651"/>
    </source>
</evidence>
<evidence type="ECO:0000256" key="5">
    <source>
        <dbReference type="ARBA" id="ARBA00023136"/>
    </source>
</evidence>
<feature type="transmembrane region" description="Helical" evidence="6">
    <location>
        <begin position="483"/>
        <end position="499"/>
    </location>
</feature>
<evidence type="ECO:0000256" key="3">
    <source>
        <dbReference type="ARBA" id="ARBA00022692"/>
    </source>
</evidence>
<evidence type="ECO:0000256" key="6">
    <source>
        <dbReference type="SAM" id="Phobius"/>
    </source>
</evidence>
<dbReference type="PANTHER" id="PTHR42703:SF1">
    <property type="entry name" value="NA(+)_H(+) ANTIPORTER SUBUNIT D1"/>
    <property type="match status" value="1"/>
</dbReference>
<reference evidence="8 9" key="1">
    <citation type="journal article" date="2012" name="J. Bacteriol.">
        <title>Complete Genome Sequence of the Hyperthermophilic Archaeon Thermococcus sp. Strain CL1, Isolated from a Paralvinella sp. Polychaete Worm Collected from a Hydrothermal Vent.</title>
        <authorList>
            <person name="Jung J.H."/>
            <person name="Holden J.F."/>
            <person name="Seo D.H."/>
            <person name="Park K.H."/>
            <person name="Shin H."/>
            <person name="Ryu S."/>
            <person name="Lee J.H."/>
            <person name="Park C.S."/>
        </authorList>
    </citation>
    <scope>NUCLEOTIDE SEQUENCE [LARGE SCALE GENOMIC DNA]</scope>
    <source>
        <strain evidence="9">DSM 27260 / KACC 17922 / CL1</strain>
    </source>
</reference>
<keyword evidence="5 6" id="KW-0472">Membrane</keyword>
<dbReference type="OrthoDB" id="101192at2157"/>
<evidence type="ECO:0000256" key="4">
    <source>
        <dbReference type="ARBA" id="ARBA00022989"/>
    </source>
</evidence>